<evidence type="ECO:0000313" key="2">
    <source>
        <dbReference type="Proteomes" id="UP000633509"/>
    </source>
</evidence>
<reference evidence="1 2" key="1">
    <citation type="submission" date="2020-10" db="EMBL/GenBank/DDBJ databases">
        <title>Sequencing the genomes of 1000 actinobacteria strains.</title>
        <authorList>
            <person name="Klenk H.-P."/>
        </authorList>
    </citation>
    <scope>NUCLEOTIDE SEQUENCE [LARGE SCALE GENOMIC DNA]</scope>
    <source>
        <strain evidence="1 2">DSM 43173</strain>
    </source>
</reference>
<evidence type="ECO:0000313" key="1">
    <source>
        <dbReference type="EMBL" id="MBE1589845.1"/>
    </source>
</evidence>
<protein>
    <submittedName>
        <fullName evidence="1">Fructose-1-phosphate kinase PfkB-like protein</fullName>
    </submittedName>
</protein>
<name>A0ABR9MB50_9ACTN</name>
<keyword evidence="2" id="KW-1185">Reference proteome</keyword>
<organism evidence="1 2">
    <name type="scientific">Nonomuraea angiospora</name>
    <dbReference type="NCBI Taxonomy" id="46172"/>
    <lineage>
        <taxon>Bacteria</taxon>
        <taxon>Bacillati</taxon>
        <taxon>Actinomycetota</taxon>
        <taxon>Actinomycetes</taxon>
        <taxon>Streptosporangiales</taxon>
        <taxon>Streptosporangiaceae</taxon>
        <taxon>Nonomuraea</taxon>
    </lineage>
</organism>
<sequence length="51" mass="5470">MTPDDFWAILAGCPPPTGPDDYCDELISTLSRLSPPDIVAFDGQTSATSRK</sequence>
<dbReference type="RefSeq" id="WP_192789820.1">
    <property type="nucleotide sequence ID" value="NZ_JADBEK010000001.1"/>
</dbReference>
<accession>A0ABR9MB50</accession>
<comment type="caution">
    <text evidence="1">The sequence shown here is derived from an EMBL/GenBank/DDBJ whole genome shotgun (WGS) entry which is preliminary data.</text>
</comment>
<dbReference type="EMBL" id="JADBEK010000001">
    <property type="protein sequence ID" value="MBE1589845.1"/>
    <property type="molecule type" value="Genomic_DNA"/>
</dbReference>
<dbReference type="Proteomes" id="UP000633509">
    <property type="component" value="Unassembled WGS sequence"/>
</dbReference>
<proteinExistence type="predicted"/>
<gene>
    <name evidence="1" type="ORF">H4W80_008103</name>
</gene>